<dbReference type="SUPFAM" id="SSF161111">
    <property type="entry name" value="Cation efflux protein transmembrane domain-like"/>
    <property type="match status" value="1"/>
</dbReference>
<evidence type="ECO:0000259" key="8">
    <source>
        <dbReference type="Pfam" id="PF01545"/>
    </source>
</evidence>
<accession>K2RPS1</accession>
<dbReference type="InterPro" id="IPR050291">
    <property type="entry name" value="CDF_Transporter"/>
</dbReference>
<feature type="transmembrane region" description="Helical" evidence="7">
    <location>
        <begin position="120"/>
        <end position="139"/>
    </location>
</feature>
<evidence type="ECO:0000256" key="6">
    <source>
        <dbReference type="ARBA" id="ARBA00023136"/>
    </source>
</evidence>
<keyword evidence="11" id="KW-1185">Reference proteome</keyword>
<evidence type="ECO:0000259" key="9">
    <source>
        <dbReference type="Pfam" id="PF16916"/>
    </source>
</evidence>
<evidence type="ECO:0000256" key="7">
    <source>
        <dbReference type="SAM" id="Phobius"/>
    </source>
</evidence>
<evidence type="ECO:0000256" key="2">
    <source>
        <dbReference type="ARBA" id="ARBA00008114"/>
    </source>
</evidence>
<dbReference type="Gene3D" id="1.20.1510.10">
    <property type="entry name" value="Cation efflux protein transmembrane domain"/>
    <property type="match status" value="1"/>
</dbReference>
<evidence type="ECO:0000256" key="4">
    <source>
        <dbReference type="ARBA" id="ARBA00022692"/>
    </source>
</evidence>
<gene>
    <name evidence="10" type="ORF">A994_12041</name>
</gene>
<organism evidence="10 11">
    <name type="scientific">Methanobacterium formicicum (strain DSM 3637 / PP1)</name>
    <dbReference type="NCBI Taxonomy" id="1204725"/>
    <lineage>
        <taxon>Archaea</taxon>
        <taxon>Methanobacteriati</taxon>
        <taxon>Methanobacteriota</taxon>
        <taxon>Methanomada group</taxon>
        <taxon>Methanobacteria</taxon>
        <taxon>Methanobacteriales</taxon>
        <taxon>Methanobacteriaceae</taxon>
        <taxon>Methanobacterium</taxon>
    </lineage>
</organism>
<evidence type="ECO:0000313" key="11">
    <source>
        <dbReference type="Proteomes" id="UP000007360"/>
    </source>
</evidence>
<dbReference type="Pfam" id="PF16916">
    <property type="entry name" value="ZT_dimer"/>
    <property type="match status" value="1"/>
</dbReference>
<dbReference type="PATRIC" id="fig|1204725.3.peg.2418"/>
<dbReference type="InterPro" id="IPR036837">
    <property type="entry name" value="Cation_efflux_CTD_sf"/>
</dbReference>
<dbReference type="GO" id="GO:0008324">
    <property type="term" value="F:monoatomic cation transmembrane transporter activity"/>
    <property type="evidence" value="ECO:0007669"/>
    <property type="project" value="InterPro"/>
</dbReference>
<sequence length="297" mass="32187">MNKDLERENIGRKASMVAISGNILLTIFNFIVGTLSGSTALVAEAAHTLSDVITSILAFVGFKIGMKPADRDHQYGHGRAEPIAGLIIVVFLVVVAYEILSDVYVKLLMNESLQAPDWTAAGMAVIGMIVNYAMTTYLIRSGKKINSPALIADGQHQKVDIFSCGAVLVGVIGAQMGFTLLDPIVAMFIAIMVLRTAFVVARDNINTIMGKLPSEEILEEIRAAAMSVEEVKGVHDLRVNNMGPYASAELHIELDGDLKLRESHEISHKVEKQVINNVGPIKMAIVHTCPFEDGCEE</sequence>
<dbReference type="AlphaFoldDB" id="K2RPS1"/>
<protein>
    <submittedName>
        <fullName evidence="10">Cation diffusion facilitator family transporter</fullName>
    </submittedName>
</protein>
<feature type="transmembrane region" description="Helical" evidence="7">
    <location>
        <begin position="83"/>
        <end position="100"/>
    </location>
</feature>
<feature type="transmembrane region" description="Helical" evidence="7">
    <location>
        <begin position="41"/>
        <end position="62"/>
    </location>
</feature>
<keyword evidence="4 7" id="KW-0812">Transmembrane</keyword>
<feature type="domain" description="Cation efflux protein transmembrane" evidence="8">
    <location>
        <begin position="16"/>
        <end position="209"/>
    </location>
</feature>
<dbReference type="Proteomes" id="UP000007360">
    <property type="component" value="Unassembled WGS sequence"/>
</dbReference>
<dbReference type="InterPro" id="IPR058533">
    <property type="entry name" value="Cation_efflux_TM"/>
</dbReference>
<evidence type="ECO:0000256" key="3">
    <source>
        <dbReference type="ARBA" id="ARBA00022448"/>
    </source>
</evidence>
<proteinExistence type="inferred from homology"/>
<evidence type="ECO:0000256" key="5">
    <source>
        <dbReference type="ARBA" id="ARBA00022989"/>
    </source>
</evidence>
<feature type="domain" description="Cation efflux protein cytoplasmic" evidence="9">
    <location>
        <begin position="213"/>
        <end position="290"/>
    </location>
</feature>
<keyword evidence="5 7" id="KW-1133">Transmembrane helix</keyword>
<feature type="transmembrane region" description="Helical" evidence="7">
    <location>
        <begin position="184"/>
        <end position="201"/>
    </location>
</feature>
<dbReference type="PANTHER" id="PTHR43840">
    <property type="entry name" value="MITOCHONDRIAL METAL TRANSPORTER 1-RELATED"/>
    <property type="match status" value="1"/>
</dbReference>
<comment type="similarity">
    <text evidence="2">Belongs to the cation diffusion facilitator (CDF) transporter (TC 2.A.4) family.</text>
</comment>
<dbReference type="InterPro" id="IPR002524">
    <property type="entry name" value="Cation_efflux"/>
</dbReference>
<dbReference type="FunFam" id="1.20.1510.10:FF:000006">
    <property type="entry name" value="Divalent cation efflux transporter"/>
    <property type="match status" value="1"/>
</dbReference>
<evidence type="ECO:0000313" key="10">
    <source>
        <dbReference type="EMBL" id="EKF84740.1"/>
    </source>
</evidence>
<dbReference type="InterPro" id="IPR027470">
    <property type="entry name" value="Cation_efflux_CTD"/>
</dbReference>
<dbReference type="Gene3D" id="3.30.70.1350">
    <property type="entry name" value="Cation efflux protein, cytoplasmic domain"/>
    <property type="match status" value="1"/>
</dbReference>
<comment type="caution">
    <text evidence="10">The sequence shown here is derived from an EMBL/GenBank/DDBJ whole genome shotgun (WGS) entry which is preliminary data.</text>
</comment>
<keyword evidence="6 7" id="KW-0472">Membrane</keyword>
<comment type="subcellular location">
    <subcellularLocation>
        <location evidence="1">Membrane</location>
        <topology evidence="1">Multi-pass membrane protein</topology>
    </subcellularLocation>
</comment>
<feature type="transmembrane region" description="Helical" evidence="7">
    <location>
        <begin position="16"/>
        <end position="35"/>
    </location>
</feature>
<dbReference type="GO" id="GO:0016020">
    <property type="term" value="C:membrane"/>
    <property type="evidence" value="ECO:0007669"/>
    <property type="project" value="UniProtKB-SubCell"/>
</dbReference>
<dbReference type="PANTHER" id="PTHR43840:SF15">
    <property type="entry name" value="MITOCHONDRIAL METAL TRANSPORTER 1-RELATED"/>
    <property type="match status" value="1"/>
</dbReference>
<dbReference type="Pfam" id="PF01545">
    <property type="entry name" value="Cation_efflux"/>
    <property type="match status" value="1"/>
</dbReference>
<name>K2RPS1_METFP</name>
<dbReference type="NCBIfam" id="TIGR01297">
    <property type="entry name" value="CDF"/>
    <property type="match status" value="1"/>
</dbReference>
<feature type="transmembrane region" description="Helical" evidence="7">
    <location>
        <begin position="159"/>
        <end position="178"/>
    </location>
</feature>
<dbReference type="SUPFAM" id="SSF160240">
    <property type="entry name" value="Cation efflux protein cytoplasmic domain-like"/>
    <property type="match status" value="1"/>
</dbReference>
<dbReference type="InterPro" id="IPR027469">
    <property type="entry name" value="Cation_efflux_TMD_sf"/>
</dbReference>
<keyword evidence="3" id="KW-0813">Transport</keyword>
<dbReference type="EMBL" id="AMPO01000013">
    <property type="protein sequence ID" value="EKF84740.1"/>
    <property type="molecule type" value="Genomic_DNA"/>
</dbReference>
<evidence type="ECO:0000256" key="1">
    <source>
        <dbReference type="ARBA" id="ARBA00004141"/>
    </source>
</evidence>
<reference evidence="10 11" key="1">
    <citation type="journal article" date="2012" name="J. Bacteriol.">
        <title>Draft genome sequence of Methanobacterium formicicum DSM 3637, an archaebacterium isolated from the methane producer amoeba Pelomyxa palustris.</title>
        <authorList>
            <person name="Gutierrez G."/>
        </authorList>
    </citation>
    <scope>NUCLEOTIDE SEQUENCE [LARGE SCALE GENOMIC DNA]</scope>
    <source>
        <strain evidence="11">DSM 3637 / PP1</strain>
    </source>
</reference>